<dbReference type="PANTHER" id="PTHR38436">
    <property type="entry name" value="POLYKETIDE CYCLASE SNOAL-LIKE DOMAIN"/>
    <property type="match status" value="1"/>
</dbReference>
<sequence>MLQQPQQISKSITETWDLFKQKRTSVDLYTEDAVVVYVPTSVGVRGNTQIRKFFLHPHFSEKANPVKETAFNTLMSNDRLIEESIWSVHFHSGACNWLVPGIEDRYLLNATVKFPVTTSVSFVNGKIQSIRYHWDQASVLKQLKVISDKAQWPVTGEQQADSLSSPNTMRLKSINDQEDDVQKTNTPSASNPVPNQFPVPGRVFGPVDPKDQVTRPVRLPEPDAPPLRNIFAYEPPVERPLVAPHPNKLGSSIVLGQDEGSNHNNKTSANSSRDSLGPYSGVAGKPTPRISRSIIG</sequence>
<protein>
    <recommendedName>
        <fullName evidence="4">SnoaL-like domain-containing protein</fullName>
    </recommendedName>
</protein>
<organism evidence="2 3">
    <name type="scientific">Rhizopus oryzae</name>
    <name type="common">Mucormycosis agent</name>
    <name type="synonym">Rhizopus arrhizus var. delemar</name>
    <dbReference type="NCBI Taxonomy" id="64495"/>
    <lineage>
        <taxon>Eukaryota</taxon>
        <taxon>Fungi</taxon>
        <taxon>Fungi incertae sedis</taxon>
        <taxon>Mucoromycota</taxon>
        <taxon>Mucoromycotina</taxon>
        <taxon>Mucoromycetes</taxon>
        <taxon>Mucorales</taxon>
        <taxon>Mucorineae</taxon>
        <taxon>Rhizopodaceae</taxon>
        <taxon>Rhizopus</taxon>
    </lineage>
</organism>
<reference evidence="2" key="1">
    <citation type="journal article" date="2020" name="Microb. Genom.">
        <title>Genetic diversity of clinical and environmental Mucorales isolates obtained from an investigation of mucormycosis cases among solid organ transplant recipients.</title>
        <authorList>
            <person name="Nguyen M.H."/>
            <person name="Kaul D."/>
            <person name="Muto C."/>
            <person name="Cheng S.J."/>
            <person name="Richter R.A."/>
            <person name="Bruno V.M."/>
            <person name="Liu G."/>
            <person name="Beyhan S."/>
            <person name="Sundermann A.J."/>
            <person name="Mounaud S."/>
            <person name="Pasculle A.W."/>
            <person name="Nierman W.C."/>
            <person name="Driscoll E."/>
            <person name="Cumbie R."/>
            <person name="Clancy C.J."/>
            <person name="Dupont C.L."/>
        </authorList>
    </citation>
    <scope>NUCLEOTIDE SEQUENCE</scope>
    <source>
        <strain evidence="2">GL16</strain>
    </source>
</reference>
<dbReference type="PANTHER" id="PTHR38436:SF3">
    <property type="entry name" value="CARBOXYMETHYLENEBUTENOLIDASE-RELATED"/>
    <property type="match status" value="1"/>
</dbReference>
<name>A0A9P6YKH3_RHIOR</name>
<dbReference type="InterPro" id="IPR009959">
    <property type="entry name" value="Cyclase_SnoaL-like"/>
</dbReference>
<dbReference type="InterPro" id="IPR032710">
    <property type="entry name" value="NTF2-like_dom_sf"/>
</dbReference>
<dbReference type="EMBL" id="JAANIT010000200">
    <property type="protein sequence ID" value="KAG1550593.1"/>
    <property type="molecule type" value="Genomic_DNA"/>
</dbReference>
<comment type="caution">
    <text evidence="2">The sequence shown here is derived from an EMBL/GenBank/DDBJ whole genome shotgun (WGS) entry which is preliminary data.</text>
</comment>
<evidence type="ECO:0008006" key="4">
    <source>
        <dbReference type="Google" id="ProtNLM"/>
    </source>
</evidence>
<dbReference type="OrthoDB" id="5440at2759"/>
<dbReference type="OMA" id="HFHTGEC"/>
<evidence type="ECO:0000313" key="3">
    <source>
        <dbReference type="Proteomes" id="UP000717996"/>
    </source>
</evidence>
<feature type="region of interest" description="Disordered" evidence="1">
    <location>
        <begin position="177"/>
        <end position="197"/>
    </location>
</feature>
<evidence type="ECO:0000313" key="2">
    <source>
        <dbReference type="EMBL" id="KAG1550593.1"/>
    </source>
</evidence>
<dbReference type="Gene3D" id="3.10.450.50">
    <property type="match status" value="1"/>
</dbReference>
<feature type="compositionally biased region" description="Polar residues" evidence="1">
    <location>
        <begin position="262"/>
        <end position="274"/>
    </location>
</feature>
<dbReference type="GO" id="GO:0030638">
    <property type="term" value="P:polyketide metabolic process"/>
    <property type="evidence" value="ECO:0007669"/>
    <property type="project" value="InterPro"/>
</dbReference>
<dbReference type="AlphaFoldDB" id="A0A9P6YKH3"/>
<proteinExistence type="predicted"/>
<evidence type="ECO:0000256" key="1">
    <source>
        <dbReference type="SAM" id="MobiDB-lite"/>
    </source>
</evidence>
<feature type="compositionally biased region" description="Polar residues" evidence="1">
    <location>
        <begin position="183"/>
        <end position="194"/>
    </location>
</feature>
<gene>
    <name evidence="2" type="ORF">G6F51_002360</name>
</gene>
<accession>A0A9P6YKH3</accession>
<feature type="region of interest" description="Disordered" evidence="1">
    <location>
        <begin position="243"/>
        <end position="296"/>
    </location>
</feature>
<dbReference type="Proteomes" id="UP000717996">
    <property type="component" value="Unassembled WGS sequence"/>
</dbReference>
<dbReference type="SUPFAM" id="SSF54427">
    <property type="entry name" value="NTF2-like"/>
    <property type="match status" value="1"/>
</dbReference>